<keyword evidence="2" id="KW-0677">Repeat</keyword>
<dbReference type="InterPro" id="IPR051350">
    <property type="entry name" value="WD_repeat-ST_regulator"/>
</dbReference>
<dbReference type="SUPFAM" id="SSF50978">
    <property type="entry name" value="WD40 repeat-like"/>
    <property type="match status" value="1"/>
</dbReference>
<dbReference type="Proteomes" id="UP000288805">
    <property type="component" value="Unassembled WGS sequence"/>
</dbReference>
<organism evidence="4 5">
    <name type="scientific">Vitis vinifera</name>
    <name type="common">Grape</name>
    <dbReference type="NCBI Taxonomy" id="29760"/>
    <lineage>
        <taxon>Eukaryota</taxon>
        <taxon>Viridiplantae</taxon>
        <taxon>Streptophyta</taxon>
        <taxon>Embryophyta</taxon>
        <taxon>Tracheophyta</taxon>
        <taxon>Spermatophyta</taxon>
        <taxon>Magnoliopsida</taxon>
        <taxon>eudicotyledons</taxon>
        <taxon>Gunneridae</taxon>
        <taxon>Pentapetalae</taxon>
        <taxon>rosids</taxon>
        <taxon>Vitales</taxon>
        <taxon>Vitaceae</taxon>
        <taxon>Viteae</taxon>
        <taxon>Vitis</taxon>
    </lineage>
</organism>
<protein>
    <submittedName>
        <fullName evidence="4">WD repeat-containing protein 26-like</fullName>
    </submittedName>
</protein>
<dbReference type="PROSITE" id="PS50082">
    <property type="entry name" value="WD_REPEATS_2"/>
    <property type="match status" value="2"/>
</dbReference>
<dbReference type="PANTHER" id="PTHR22838">
    <property type="entry name" value="WD REPEAT PROTEIN 26-RELATED"/>
    <property type="match status" value="1"/>
</dbReference>
<dbReference type="AlphaFoldDB" id="A0A438K4V0"/>
<dbReference type="PROSITE" id="PS50294">
    <property type="entry name" value="WD_REPEATS_REGION"/>
    <property type="match status" value="2"/>
</dbReference>
<name>A0A438K4V0_VITVI</name>
<comment type="caution">
    <text evidence="4">The sequence shown here is derived from an EMBL/GenBank/DDBJ whole genome shotgun (WGS) entry which is preliminary data.</text>
</comment>
<evidence type="ECO:0000256" key="3">
    <source>
        <dbReference type="PROSITE-ProRule" id="PRU00221"/>
    </source>
</evidence>
<keyword evidence="1 3" id="KW-0853">WD repeat</keyword>
<dbReference type="SMART" id="SM00320">
    <property type="entry name" value="WD40"/>
    <property type="match status" value="4"/>
</dbReference>
<feature type="repeat" description="WD" evidence="3">
    <location>
        <begin position="63"/>
        <end position="94"/>
    </location>
</feature>
<dbReference type="InterPro" id="IPR036322">
    <property type="entry name" value="WD40_repeat_dom_sf"/>
</dbReference>
<proteinExistence type="predicted"/>
<dbReference type="PANTHER" id="PTHR22838:SF6">
    <property type="entry name" value="WD REPEAT-CONTAINING PROTEIN 26 HOMOLOG"/>
    <property type="match status" value="1"/>
</dbReference>
<dbReference type="EMBL" id="QGNW01000016">
    <property type="protein sequence ID" value="RVX16208.1"/>
    <property type="molecule type" value="Genomic_DNA"/>
</dbReference>
<dbReference type="InterPro" id="IPR001680">
    <property type="entry name" value="WD40_rpt"/>
</dbReference>
<accession>A0A438K4V0</accession>
<evidence type="ECO:0000313" key="4">
    <source>
        <dbReference type="EMBL" id="RVX16208.1"/>
    </source>
</evidence>
<dbReference type="Gene3D" id="2.130.10.10">
    <property type="entry name" value="YVTN repeat-like/Quinoprotein amine dehydrogenase"/>
    <property type="match status" value="2"/>
</dbReference>
<reference evidence="4 5" key="1">
    <citation type="journal article" date="2018" name="PLoS Genet.">
        <title>Population sequencing reveals clonal diversity and ancestral inbreeding in the grapevine cultivar Chardonnay.</title>
        <authorList>
            <person name="Roach M.J."/>
            <person name="Johnson D.L."/>
            <person name="Bohlmann J."/>
            <person name="van Vuuren H.J."/>
            <person name="Jones S.J."/>
            <person name="Pretorius I.S."/>
            <person name="Schmidt S.A."/>
            <person name="Borneman A.R."/>
        </authorList>
    </citation>
    <scope>NUCLEOTIDE SEQUENCE [LARGE SCALE GENOMIC DNA]</scope>
    <source>
        <strain evidence="5">cv. Chardonnay</strain>
        <tissue evidence="4">Leaf</tissue>
    </source>
</reference>
<dbReference type="InterPro" id="IPR020472">
    <property type="entry name" value="WD40_PAC1"/>
</dbReference>
<dbReference type="Pfam" id="PF00400">
    <property type="entry name" value="WD40"/>
    <property type="match status" value="3"/>
</dbReference>
<dbReference type="InterPro" id="IPR015943">
    <property type="entry name" value="WD40/YVTN_repeat-like_dom_sf"/>
</dbReference>
<gene>
    <name evidence="4" type="primary">WDR26_0</name>
    <name evidence="4" type="ORF">CK203_014572</name>
</gene>
<feature type="repeat" description="WD" evidence="3">
    <location>
        <begin position="227"/>
        <end position="269"/>
    </location>
</feature>
<evidence type="ECO:0000256" key="2">
    <source>
        <dbReference type="ARBA" id="ARBA00022737"/>
    </source>
</evidence>
<evidence type="ECO:0000313" key="5">
    <source>
        <dbReference type="Proteomes" id="UP000288805"/>
    </source>
</evidence>
<sequence>MRMNLQLPSMANPPRKKPLFACIHHNLVVTIAIEKSHSRKEGSDLRNENLVKDDGEVSLKHKLTGHQREVSIVSWSPDDQQLLTCGVEESIRRWMSILGYFSGMTDKSICLWDLDGRELECWKGQRTLKISDIAITDDGKRIITMCRENAILLLDREAKCERLIRENQMITSFSLSKTTSSCWGHKRTRFLIRSCFGGLEQAFIASGSEDSKVYVWHRDTPEPLFALPGHSGAVNCVSWSPTNPHMLASGSDDYTIRIWGLDQVKLKNRDNQRMASTTTQKGKPETIT</sequence>
<evidence type="ECO:0000256" key="1">
    <source>
        <dbReference type="ARBA" id="ARBA00022574"/>
    </source>
</evidence>
<dbReference type="PRINTS" id="PR00320">
    <property type="entry name" value="GPROTEINBRPT"/>
</dbReference>